<dbReference type="PIRSF" id="PIRSF019169">
    <property type="entry name" value="PilM"/>
    <property type="match status" value="1"/>
</dbReference>
<sequence length="358" mass="39077">MALDLASLFSRKKPPLIGLDISSFDIKLVELSEGSDKAFRLERYASEPLPKGAVLDGNIENIEQVSDTIRKLLKKSGTSAKNAALAMPAAAVITKKIFLPATLSDQALEVQVESEASQYIPFAMDEVSLDFCVIGPAANKEDVEVMLAASRKEKIEDRVAVAQAAGLQAKVMDVESYAARAAMQRLIEMQPNQGQDQICAIFQIGAKRTYIYIILNGDVIYEREQQFGGGQLTQDIVRNYGLSQEEAEVKKKTGDLPDSYEMELLEPFLENAALEVTRAIQFFFTSTPYTRVDQIFLTGGCAVVAGLVDIVAERTKISTAVISPFKGMELASGVNEKTLRSDAPAYAVACGLALRRFN</sequence>
<dbReference type="InterPro" id="IPR050696">
    <property type="entry name" value="FtsA/MreB"/>
</dbReference>
<gene>
    <name evidence="2" type="ORF">HV832_12925</name>
</gene>
<dbReference type="Proteomes" id="UP000588051">
    <property type="component" value="Unassembled WGS sequence"/>
</dbReference>
<dbReference type="SUPFAM" id="SSF53067">
    <property type="entry name" value="Actin-like ATPase domain"/>
    <property type="match status" value="2"/>
</dbReference>
<dbReference type="Gene3D" id="3.30.1490.300">
    <property type="match status" value="1"/>
</dbReference>
<dbReference type="PANTHER" id="PTHR32432">
    <property type="entry name" value="CELL DIVISION PROTEIN FTSA-RELATED"/>
    <property type="match status" value="1"/>
</dbReference>
<dbReference type="AlphaFoldDB" id="A0A850QMA0"/>
<dbReference type="SMART" id="SM00842">
    <property type="entry name" value="FtsA"/>
    <property type="match status" value="1"/>
</dbReference>
<dbReference type="RefSeq" id="WP_176804248.1">
    <property type="nucleotide sequence ID" value="NZ_JABXYJ010000006.1"/>
</dbReference>
<dbReference type="GO" id="GO:0051301">
    <property type="term" value="P:cell division"/>
    <property type="evidence" value="ECO:0007669"/>
    <property type="project" value="InterPro"/>
</dbReference>
<dbReference type="Pfam" id="PF11104">
    <property type="entry name" value="PilM_2"/>
    <property type="match status" value="1"/>
</dbReference>
<accession>A0A850QMA0</accession>
<comment type="caution">
    <text evidence="2">The sequence shown here is derived from an EMBL/GenBank/DDBJ whole genome shotgun (WGS) entry which is preliminary data.</text>
</comment>
<dbReference type="NCBIfam" id="TIGR01175">
    <property type="entry name" value="pilM"/>
    <property type="match status" value="1"/>
</dbReference>
<reference evidence="2 3" key="1">
    <citation type="submission" date="2020-06" db="EMBL/GenBank/DDBJ databases">
        <authorList>
            <person name="Qiu C."/>
            <person name="Liu Z."/>
        </authorList>
    </citation>
    <scope>NUCLEOTIDE SEQUENCE [LARGE SCALE GENOMIC DNA]</scope>
    <source>
        <strain evidence="2 3">EM 1</strain>
    </source>
</reference>
<feature type="domain" description="SHS2" evidence="1">
    <location>
        <begin position="16"/>
        <end position="183"/>
    </location>
</feature>
<dbReference type="InterPro" id="IPR005883">
    <property type="entry name" value="PilM"/>
</dbReference>
<proteinExistence type="predicted"/>
<dbReference type="InterPro" id="IPR043129">
    <property type="entry name" value="ATPase_NBD"/>
</dbReference>
<dbReference type="PANTHER" id="PTHR32432:SF3">
    <property type="entry name" value="ETHANOLAMINE UTILIZATION PROTEIN EUTJ"/>
    <property type="match status" value="1"/>
</dbReference>
<evidence type="ECO:0000313" key="2">
    <source>
        <dbReference type="EMBL" id="NVO78735.1"/>
    </source>
</evidence>
<dbReference type="EMBL" id="JABXYJ010000006">
    <property type="protein sequence ID" value="NVO78735.1"/>
    <property type="molecule type" value="Genomic_DNA"/>
</dbReference>
<name>A0A850QMA0_9BURK</name>
<organism evidence="2 3">
    <name type="scientific">Undibacterium oligocarboniphilum</name>
    <dbReference type="NCBI Taxonomy" id="666702"/>
    <lineage>
        <taxon>Bacteria</taxon>
        <taxon>Pseudomonadati</taxon>
        <taxon>Pseudomonadota</taxon>
        <taxon>Betaproteobacteria</taxon>
        <taxon>Burkholderiales</taxon>
        <taxon>Oxalobacteraceae</taxon>
        <taxon>Undibacterium</taxon>
    </lineage>
</organism>
<dbReference type="CDD" id="cd24049">
    <property type="entry name" value="ASKHA_NBD_PilM"/>
    <property type="match status" value="1"/>
</dbReference>
<keyword evidence="3" id="KW-1185">Reference proteome</keyword>
<evidence type="ECO:0000259" key="1">
    <source>
        <dbReference type="SMART" id="SM00842"/>
    </source>
</evidence>
<dbReference type="Gene3D" id="3.30.420.40">
    <property type="match status" value="2"/>
</dbReference>
<protein>
    <submittedName>
        <fullName evidence="2">Pilus assembly protein PilM</fullName>
    </submittedName>
</protein>
<evidence type="ECO:0000313" key="3">
    <source>
        <dbReference type="Proteomes" id="UP000588051"/>
    </source>
</evidence>
<dbReference type="InterPro" id="IPR003494">
    <property type="entry name" value="SHS2_FtsA"/>
</dbReference>